<dbReference type="InterPro" id="IPR050320">
    <property type="entry name" value="N5-glutamine_MTase"/>
</dbReference>
<dbReference type="EC" id="2.1.1.297" evidence="1"/>
<evidence type="ECO:0000259" key="6">
    <source>
        <dbReference type="Pfam" id="PF05175"/>
    </source>
</evidence>
<dbReference type="Pfam" id="PF05175">
    <property type="entry name" value="MTS"/>
    <property type="match status" value="1"/>
</dbReference>
<dbReference type="InterPro" id="IPR004556">
    <property type="entry name" value="HemK-like"/>
</dbReference>
<gene>
    <name evidence="7" type="ORF">A3I24_00335</name>
</gene>
<evidence type="ECO:0000313" key="8">
    <source>
        <dbReference type="Proteomes" id="UP000177690"/>
    </source>
</evidence>
<dbReference type="CDD" id="cd02440">
    <property type="entry name" value="AdoMet_MTases"/>
    <property type="match status" value="1"/>
</dbReference>
<protein>
    <recommendedName>
        <fullName evidence="1">peptide chain release factor N(5)-glutamine methyltransferase</fullName>
        <ecNumber evidence="1">2.1.1.297</ecNumber>
    </recommendedName>
</protein>
<evidence type="ECO:0000256" key="3">
    <source>
        <dbReference type="ARBA" id="ARBA00022679"/>
    </source>
</evidence>
<dbReference type="PANTHER" id="PTHR18895">
    <property type="entry name" value="HEMK METHYLTRANSFERASE"/>
    <property type="match status" value="1"/>
</dbReference>
<name>A0A1G1ZUK6_9BACT</name>
<dbReference type="Proteomes" id="UP000177690">
    <property type="component" value="Unassembled WGS sequence"/>
</dbReference>
<organism evidence="7 8">
    <name type="scientific">Candidatus Harrisonbacteria bacterium RIFCSPLOWO2_02_FULL_41_13b</name>
    <dbReference type="NCBI Taxonomy" id="1798409"/>
    <lineage>
        <taxon>Bacteria</taxon>
        <taxon>Candidatus Harrisoniibacteriota</taxon>
    </lineage>
</organism>
<evidence type="ECO:0000256" key="5">
    <source>
        <dbReference type="ARBA" id="ARBA00048391"/>
    </source>
</evidence>
<accession>A0A1G1ZUK6</accession>
<proteinExistence type="predicted"/>
<keyword evidence="3" id="KW-0808">Transferase</keyword>
<dbReference type="InterPro" id="IPR002052">
    <property type="entry name" value="DNA_methylase_N6_adenine_CS"/>
</dbReference>
<dbReference type="PROSITE" id="PS00092">
    <property type="entry name" value="N6_MTASE"/>
    <property type="match status" value="1"/>
</dbReference>
<dbReference type="EMBL" id="MHJL01000021">
    <property type="protein sequence ID" value="OGY67527.1"/>
    <property type="molecule type" value="Genomic_DNA"/>
</dbReference>
<reference evidence="7 8" key="1">
    <citation type="journal article" date="2016" name="Nat. Commun.">
        <title>Thousands of microbial genomes shed light on interconnected biogeochemical processes in an aquifer system.</title>
        <authorList>
            <person name="Anantharaman K."/>
            <person name="Brown C.T."/>
            <person name="Hug L.A."/>
            <person name="Sharon I."/>
            <person name="Castelle C.J."/>
            <person name="Probst A.J."/>
            <person name="Thomas B.C."/>
            <person name="Singh A."/>
            <person name="Wilkins M.J."/>
            <person name="Karaoz U."/>
            <person name="Brodie E.L."/>
            <person name="Williams K.H."/>
            <person name="Hubbard S.S."/>
            <person name="Banfield J.F."/>
        </authorList>
    </citation>
    <scope>NUCLEOTIDE SEQUENCE [LARGE SCALE GENOMIC DNA]</scope>
</reference>
<dbReference type="GO" id="GO:0003676">
    <property type="term" value="F:nucleic acid binding"/>
    <property type="evidence" value="ECO:0007669"/>
    <property type="project" value="InterPro"/>
</dbReference>
<dbReference type="PANTHER" id="PTHR18895:SF74">
    <property type="entry name" value="MTRF1L RELEASE FACTOR GLUTAMINE METHYLTRANSFERASE"/>
    <property type="match status" value="1"/>
</dbReference>
<dbReference type="Gene3D" id="3.40.50.150">
    <property type="entry name" value="Vaccinia Virus protein VP39"/>
    <property type="match status" value="1"/>
</dbReference>
<dbReference type="InterPro" id="IPR029063">
    <property type="entry name" value="SAM-dependent_MTases_sf"/>
</dbReference>
<evidence type="ECO:0000256" key="2">
    <source>
        <dbReference type="ARBA" id="ARBA00022603"/>
    </source>
</evidence>
<dbReference type="STRING" id="1798409.A3I24_00335"/>
<feature type="domain" description="Methyltransferase small" evidence="6">
    <location>
        <begin position="79"/>
        <end position="179"/>
    </location>
</feature>
<sequence>MKNKKEQAINWIFKDKYNEKWNPKILEDIRRYQAGEPIDYIIGWKPFLNCKIDLSLKPLIPRPETEYWTERFLYQLSTKNLELRTIKVLDIFAGSGCIGIAVLKNSKNTHVDFAEIDPRLIKQIKINLKLNRIRLTRAKIIRSDVFSALKSNPRQWRGKYDFILANPPYIRTKKSVQRNVLKYEPKKALFGGKNGMFYIKKFLAEAKRYLNPNGEIWMEFLPEQKSTLTKIIKKYDYQNWQFYKDQYERWRCIVVTKI</sequence>
<evidence type="ECO:0000256" key="1">
    <source>
        <dbReference type="ARBA" id="ARBA00012771"/>
    </source>
</evidence>
<comment type="caution">
    <text evidence="7">The sequence shown here is derived from an EMBL/GenBank/DDBJ whole genome shotgun (WGS) entry which is preliminary data.</text>
</comment>
<keyword evidence="4" id="KW-0949">S-adenosyl-L-methionine</keyword>
<evidence type="ECO:0000313" key="7">
    <source>
        <dbReference type="EMBL" id="OGY67527.1"/>
    </source>
</evidence>
<dbReference type="AlphaFoldDB" id="A0A1G1ZUK6"/>
<dbReference type="GO" id="GO:0032259">
    <property type="term" value="P:methylation"/>
    <property type="evidence" value="ECO:0007669"/>
    <property type="project" value="UniProtKB-KW"/>
</dbReference>
<comment type="catalytic activity">
    <reaction evidence="5">
        <text>L-glutaminyl-[peptide chain release factor] + S-adenosyl-L-methionine = N(5)-methyl-L-glutaminyl-[peptide chain release factor] + S-adenosyl-L-homocysteine + H(+)</text>
        <dbReference type="Rhea" id="RHEA:42896"/>
        <dbReference type="Rhea" id="RHEA-COMP:10271"/>
        <dbReference type="Rhea" id="RHEA-COMP:10272"/>
        <dbReference type="ChEBI" id="CHEBI:15378"/>
        <dbReference type="ChEBI" id="CHEBI:30011"/>
        <dbReference type="ChEBI" id="CHEBI:57856"/>
        <dbReference type="ChEBI" id="CHEBI:59789"/>
        <dbReference type="ChEBI" id="CHEBI:61891"/>
        <dbReference type="EC" id="2.1.1.297"/>
    </reaction>
</comment>
<dbReference type="GO" id="GO:0102559">
    <property type="term" value="F:peptide chain release factor N(5)-glutamine methyltransferase activity"/>
    <property type="evidence" value="ECO:0007669"/>
    <property type="project" value="UniProtKB-EC"/>
</dbReference>
<dbReference type="InterPro" id="IPR007848">
    <property type="entry name" value="Small_mtfrase_dom"/>
</dbReference>
<dbReference type="SUPFAM" id="SSF53335">
    <property type="entry name" value="S-adenosyl-L-methionine-dependent methyltransferases"/>
    <property type="match status" value="1"/>
</dbReference>
<dbReference type="NCBIfam" id="TIGR00536">
    <property type="entry name" value="hemK_fam"/>
    <property type="match status" value="1"/>
</dbReference>
<keyword evidence="2" id="KW-0489">Methyltransferase</keyword>
<evidence type="ECO:0000256" key="4">
    <source>
        <dbReference type="ARBA" id="ARBA00022691"/>
    </source>
</evidence>